<evidence type="ECO:0000313" key="2">
    <source>
        <dbReference type="EMBL" id="MBE5727950.1"/>
    </source>
</evidence>
<sequence length="96" mass="10166">MNKSEIIIIAIVFILVVGAIIFYSDPSIQHKEVAQGLCELQCQNLTRATGTVSNSCISNDIAYGYGCAVSNSSLKSTCTSKDTIVVNSKCSLLGTT</sequence>
<keyword evidence="1" id="KW-0812">Transmembrane</keyword>
<evidence type="ECO:0000313" key="3">
    <source>
        <dbReference type="Proteomes" id="UP000763484"/>
    </source>
</evidence>
<keyword evidence="1" id="KW-1133">Transmembrane helix</keyword>
<dbReference type="EMBL" id="JADFAQ010000014">
    <property type="protein sequence ID" value="MBE5727950.1"/>
    <property type="molecule type" value="Genomic_DNA"/>
</dbReference>
<comment type="caution">
    <text evidence="2">The sequence shown here is derived from an EMBL/GenBank/DDBJ whole genome shotgun (WGS) entry which is preliminary data.</text>
</comment>
<dbReference type="Proteomes" id="UP000763484">
    <property type="component" value="Unassembled WGS sequence"/>
</dbReference>
<accession>A0A8T3UTX3</accession>
<protein>
    <recommendedName>
        <fullName evidence="4">Transmembrane protein</fullName>
    </recommendedName>
</protein>
<keyword evidence="1" id="KW-0472">Membrane</keyword>
<name>A0A8T3UTX3_9ARCH</name>
<dbReference type="AlphaFoldDB" id="A0A8T3UTX3"/>
<proteinExistence type="predicted"/>
<gene>
    <name evidence="2" type="ORF">IHE50_00850</name>
</gene>
<evidence type="ECO:0008006" key="4">
    <source>
        <dbReference type="Google" id="ProtNLM"/>
    </source>
</evidence>
<evidence type="ECO:0000256" key="1">
    <source>
        <dbReference type="SAM" id="Phobius"/>
    </source>
</evidence>
<reference evidence="2 3" key="1">
    <citation type="submission" date="2020-09" db="EMBL/GenBank/DDBJ databases">
        <title>Genomic characterization of a novel Parvarchaeota family in acid mine drainage sediments.</title>
        <authorList>
            <person name="Luo Z.-H."/>
        </authorList>
    </citation>
    <scope>NUCLEOTIDE SEQUENCE [LARGE SCALE GENOMIC DNA]</scope>
    <source>
        <strain evidence="2">TL1-5_bins.178</strain>
    </source>
</reference>
<feature type="transmembrane region" description="Helical" evidence="1">
    <location>
        <begin position="6"/>
        <end position="23"/>
    </location>
</feature>
<organism evidence="2 3">
    <name type="scientific">Candidatus Acidifodinimicrobium mancum</name>
    <dbReference type="NCBI Taxonomy" id="2898728"/>
    <lineage>
        <taxon>Archaea</taxon>
        <taxon>Candidatus Parvarchaeota</taxon>
        <taxon>Candidatus Acidifodinimicrobiaceae</taxon>
        <taxon>Candidatus Acidifodinimicrobium</taxon>
    </lineage>
</organism>